<keyword evidence="4" id="KW-0175">Coiled coil</keyword>
<dbReference type="InterPro" id="IPR025382">
    <property type="entry name" value="Cap4-like_endonuclease_dom"/>
</dbReference>
<organism evidence="6 7">
    <name type="scientific">Gloeothece verrucosa (strain PCC 7822)</name>
    <name type="common">Cyanothece sp. (strain PCC 7822)</name>
    <dbReference type="NCBI Taxonomy" id="497965"/>
    <lineage>
        <taxon>Bacteria</taxon>
        <taxon>Bacillati</taxon>
        <taxon>Cyanobacteriota</taxon>
        <taxon>Cyanophyceae</taxon>
        <taxon>Oscillatoriophycideae</taxon>
        <taxon>Chroococcales</taxon>
        <taxon>Aphanothecaceae</taxon>
        <taxon>Gloeothece</taxon>
        <taxon>Gloeothece verrucosa</taxon>
    </lineage>
</organism>
<keyword evidence="7" id="KW-1185">Reference proteome</keyword>
<dbReference type="InterPro" id="IPR027417">
    <property type="entry name" value="P-loop_NTPase"/>
</dbReference>
<dbReference type="eggNOG" id="COG1196">
    <property type="taxonomic scope" value="Bacteria"/>
</dbReference>
<dbReference type="GO" id="GO:0004518">
    <property type="term" value="F:nuclease activity"/>
    <property type="evidence" value="ECO:0007669"/>
    <property type="project" value="InterPro"/>
</dbReference>
<dbReference type="PANTHER" id="PTHR32114">
    <property type="entry name" value="ABC TRANSPORTER ABCH.3"/>
    <property type="match status" value="1"/>
</dbReference>
<gene>
    <name evidence="6" type="ordered locus">Cyan7822_4780</name>
</gene>
<dbReference type="OrthoDB" id="580980at2"/>
<comment type="similarity">
    <text evidence="1">Belongs to the SMC family. SbcC subfamily.</text>
</comment>
<dbReference type="KEGG" id="cyj:Cyan7822_4780"/>
<dbReference type="Pfam" id="PF14130">
    <property type="entry name" value="Cap4_nuclease"/>
    <property type="match status" value="1"/>
</dbReference>
<proteinExistence type="inferred from homology"/>
<evidence type="ECO:0000256" key="3">
    <source>
        <dbReference type="ARBA" id="ARBA00013368"/>
    </source>
</evidence>
<reference evidence="7" key="1">
    <citation type="journal article" date="2011" name="MBio">
        <title>Novel metabolic attributes of the genus Cyanothece, comprising a group of unicellular nitrogen-fixing Cyanobacteria.</title>
        <authorList>
            <person name="Bandyopadhyay A."/>
            <person name="Elvitigala T."/>
            <person name="Welsh E."/>
            <person name="Stockel J."/>
            <person name="Liberton M."/>
            <person name="Min H."/>
            <person name="Sherman L.A."/>
            <person name="Pakrasi H.B."/>
        </authorList>
    </citation>
    <scope>NUCLEOTIDE SEQUENCE [LARGE SCALE GENOMIC DNA]</scope>
    <source>
        <strain evidence="7">PCC 7822</strain>
    </source>
</reference>
<dbReference type="HOGENOM" id="CLU_315403_0_0_3"/>
<comment type="subunit">
    <text evidence="2">Heterodimer of SbcC and SbcD.</text>
</comment>
<evidence type="ECO:0000256" key="2">
    <source>
        <dbReference type="ARBA" id="ARBA00011322"/>
    </source>
</evidence>
<evidence type="ECO:0000313" key="7">
    <source>
        <dbReference type="Proteomes" id="UP000008206"/>
    </source>
</evidence>
<feature type="coiled-coil region" evidence="4">
    <location>
        <begin position="464"/>
        <end position="585"/>
    </location>
</feature>
<sequence>MNQYLQPDEIACTNDPGDETQRRFRYQAAYAAIKCLSLLDDSSLIDCIYCEHHEDILVKHKDNSFIGLQVKTRASGQPFQANDEQVYKSIKKFVEHEIQFPRSFLHYVLVANCGFWKANKTDKNLNYILELANNCHINDLDKLDINLTKFIKTIDQEMGNTCHDISAIIIKTLQKTKLEVSPGLADIDAKLVDLISRVPKIKERELRYDQLNKITHELINKCLNAASLVENSPTEAYYILKPNPEDEKTKMIIQGKKIAINTILELVDEFSLNDQYLLRSSNCLPLKELPRGTTVMEKKMAAGGISLNNIELMKDNKISAEYGLIQLSKKLGKKKADQRYQHLITVVNNVCQEVHDLSYQDKELFGKKMLTQIRERLQIRYDKEKSELFGFRYEHCDLIFYFLDIIPLKVRKSKVEDNSPLVRLSFRDILWYCYLQQDLLDSSFYRLEDSYRKLKSRDVMRFVVGYYKERLNQLESELEETKKKRLVKQESIKQIKEFLSQFVYGSELDIMKEIEQVNQRLDQFYVEQSNLRKEYSTATATHFIDELRDNLRHLSNQLNNEKQIFADLQEKIEEQESLKAELLSAKFKLAQVKSATSILSKILFESCPACGTEIDEPISSKDVCYLCGKHPSPDNTQVVTQSEVIRQDLTTRIVELDESVARHKESIISQQLVIERLQDKKNNLDRRLSQELNEYDSPFLARFREVERKIATYEERRKNLDRLREMTEAITELERETDELFFQEQRIEDLINQEKTTLKNAEQNIEALESNFRHALLTVGVPGVNNEDSIKINPKTWIPSILSGGDEALKWDFYNAGSGGKKTLLNVCYALAVHQTASENNLPLPSFLIIDTPMKNIGEELNIDLFESFYDYLYSLAKNELKETQFIIIDKNFYEPSENYVLDIFTRYMTPDDSNSPPLISYYRGS</sequence>
<dbReference type="PANTHER" id="PTHR32114:SF2">
    <property type="entry name" value="ABC TRANSPORTER ABCH.3"/>
    <property type="match status" value="1"/>
</dbReference>
<evidence type="ECO:0000256" key="4">
    <source>
        <dbReference type="SAM" id="Coils"/>
    </source>
</evidence>
<evidence type="ECO:0000259" key="5">
    <source>
        <dbReference type="Pfam" id="PF14130"/>
    </source>
</evidence>
<dbReference type="AlphaFoldDB" id="E0UFI9"/>
<protein>
    <recommendedName>
        <fullName evidence="3">Nuclease SbcCD subunit C</fullName>
    </recommendedName>
</protein>
<feature type="coiled-coil region" evidence="4">
    <location>
        <begin position="667"/>
        <end position="778"/>
    </location>
</feature>
<dbReference type="EMBL" id="CP002198">
    <property type="protein sequence ID" value="ADN16683.1"/>
    <property type="molecule type" value="Genomic_DNA"/>
</dbReference>
<dbReference type="Proteomes" id="UP000008206">
    <property type="component" value="Chromosome"/>
</dbReference>
<feature type="domain" description="CD-NTase associated protein 4-like DNA endonuclease" evidence="5">
    <location>
        <begin position="15"/>
        <end position="226"/>
    </location>
</feature>
<dbReference type="RefSeq" id="WP_013324723.1">
    <property type="nucleotide sequence ID" value="NC_014501.1"/>
</dbReference>
<evidence type="ECO:0000256" key="1">
    <source>
        <dbReference type="ARBA" id="ARBA00006930"/>
    </source>
</evidence>
<dbReference type="STRING" id="497965.Cyan7822_4780"/>
<dbReference type="Gene3D" id="3.40.50.300">
    <property type="entry name" value="P-loop containing nucleotide triphosphate hydrolases"/>
    <property type="match status" value="1"/>
</dbReference>
<accession>E0UFI9</accession>
<evidence type="ECO:0000313" key="6">
    <source>
        <dbReference type="EMBL" id="ADN16683.1"/>
    </source>
</evidence>
<name>E0UFI9_GLOV7</name>